<dbReference type="InterPro" id="IPR015525">
    <property type="entry name" value="BRCA2"/>
</dbReference>
<protein>
    <recommendedName>
        <fullName evidence="1">BRCA2 OB1 domain-containing protein</fullName>
    </recommendedName>
</protein>
<dbReference type="Gene3D" id="2.40.50.140">
    <property type="entry name" value="Nucleic acid-binding proteins"/>
    <property type="match status" value="2"/>
</dbReference>
<dbReference type="GO" id="GO:0000724">
    <property type="term" value="P:double-strand break repair via homologous recombination"/>
    <property type="evidence" value="ECO:0007669"/>
    <property type="project" value="InterPro"/>
</dbReference>
<dbReference type="PANTHER" id="PTHR11289:SF0">
    <property type="entry name" value="BREAST CANCER TYPE 2 SUSCEPTIBILITY PROTEIN"/>
    <property type="match status" value="1"/>
</dbReference>
<dbReference type="Pfam" id="PF09103">
    <property type="entry name" value="BRCA-2_OB1"/>
    <property type="match status" value="1"/>
</dbReference>
<name>A0A137P6V2_CONC2</name>
<keyword evidence="3" id="KW-1185">Reference proteome</keyword>
<dbReference type="Proteomes" id="UP000070444">
    <property type="component" value="Unassembled WGS sequence"/>
</dbReference>
<dbReference type="SUPFAM" id="SSF81872">
    <property type="entry name" value="BRCA2 helical domain"/>
    <property type="match status" value="1"/>
</dbReference>
<evidence type="ECO:0000259" key="1">
    <source>
        <dbReference type="Pfam" id="PF09103"/>
    </source>
</evidence>
<dbReference type="PANTHER" id="PTHR11289">
    <property type="entry name" value="BREAST CANCER TYPE 2 SUSCEPTIBILITY PROTEIN BRCA2"/>
    <property type="match status" value="1"/>
</dbReference>
<dbReference type="InterPro" id="IPR015187">
    <property type="entry name" value="BRCA2_OB_1"/>
</dbReference>
<proteinExistence type="predicted"/>
<sequence>MNLEKAAGYKFTSKPATSGITTTNFGSSLDWTQISDILDKLSSINKKQLDEWVKNQYSMVVWKTASYVRSYPIVFSSYWDWSFIFEQVKLRFRKEILEKKSSCLKMIVEYMSPSLRYFIAIVSKVIIEENNAAEIIISDGWYTIKCRLDGVLTKAVNSGAIEVGMKLAICGAALESPGYMPILESFNEVELKINGNGTRRAKWDAQLGFQDGLYYPIHLSNIDPEGGNVTAVDAIVLRKYPLKYVETIDSDKKIFRSESEEIQYITDLEEKYQNYDVIPSSSPPENPRREVSCSFKVLVKDSNCQNGNQYAVINFWNSTQEVYEDLKEFTKLVFFNLRPYSKPNMKKSSIIQLSTTNTTKWKVQELTEVLDITPDKNFRHILTPNEFDSYEMEQDIDLIAWYAGNILNGHCFIDQKYNVYLVQLSPFISKDYFSKLKMGQITGLTDLKRGPKDEQFNLNIVRQCSETKIYRKSNAYFKERWVQMEDYLNTNECSIKQKIEELQDLNTDIQLGKTIAHQFQNEVIATCFENPVESFERCGKIVELKYLLDQSKIVGRYCELESNLIKFVLDVENLIEIAKDAYSESVLSEFKACLVKKLNTIDLDNSSTLTNMIQSMDSVEDCLTKIYKEPIEIVSEKWNTGQDDILACRYEFVDLLSYQLMTKIYLVRNLILFF</sequence>
<evidence type="ECO:0000313" key="2">
    <source>
        <dbReference type="EMBL" id="KXN70736.1"/>
    </source>
</evidence>
<dbReference type="InterPro" id="IPR012340">
    <property type="entry name" value="NA-bd_OB-fold"/>
</dbReference>
<dbReference type="OrthoDB" id="21095at2759"/>
<dbReference type="InterPro" id="IPR036315">
    <property type="entry name" value="BRCA2_hlx_sf"/>
</dbReference>
<organism evidence="2 3">
    <name type="scientific">Conidiobolus coronatus (strain ATCC 28846 / CBS 209.66 / NRRL 28638)</name>
    <name type="common">Delacroixia coronata</name>
    <dbReference type="NCBI Taxonomy" id="796925"/>
    <lineage>
        <taxon>Eukaryota</taxon>
        <taxon>Fungi</taxon>
        <taxon>Fungi incertae sedis</taxon>
        <taxon>Zoopagomycota</taxon>
        <taxon>Entomophthoromycotina</taxon>
        <taxon>Entomophthoromycetes</taxon>
        <taxon>Entomophthorales</taxon>
        <taxon>Ancylistaceae</taxon>
        <taxon>Conidiobolus</taxon>
    </lineage>
</organism>
<reference evidence="2 3" key="1">
    <citation type="journal article" date="2015" name="Genome Biol. Evol.">
        <title>Phylogenomic analyses indicate that early fungi evolved digesting cell walls of algal ancestors of land plants.</title>
        <authorList>
            <person name="Chang Y."/>
            <person name="Wang S."/>
            <person name="Sekimoto S."/>
            <person name="Aerts A.L."/>
            <person name="Choi C."/>
            <person name="Clum A."/>
            <person name="LaButti K.M."/>
            <person name="Lindquist E.A."/>
            <person name="Yee Ngan C."/>
            <person name="Ohm R.A."/>
            <person name="Salamov A.A."/>
            <person name="Grigoriev I.V."/>
            <person name="Spatafora J.W."/>
            <person name="Berbee M.L."/>
        </authorList>
    </citation>
    <scope>NUCLEOTIDE SEQUENCE [LARGE SCALE GENOMIC DNA]</scope>
    <source>
        <strain evidence="2 3">NRRL 28638</strain>
    </source>
</reference>
<evidence type="ECO:0000313" key="3">
    <source>
        <dbReference type="Proteomes" id="UP000070444"/>
    </source>
</evidence>
<dbReference type="STRING" id="796925.A0A137P6V2"/>
<gene>
    <name evidence="2" type="ORF">CONCODRAFT_157574</name>
</gene>
<dbReference type="EMBL" id="KQ964494">
    <property type="protein sequence ID" value="KXN70736.1"/>
    <property type="molecule type" value="Genomic_DNA"/>
</dbReference>
<feature type="domain" description="BRCA2 OB1" evidence="1">
    <location>
        <begin position="102"/>
        <end position="210"/>
    </location>
</feature>
<dbReference type="SUPFAM" id="SSF50249">
    <property type="entry name" value="Nucleic acid-binding proteins"/>
    <property type="match status" value="2"/>
</dbReference>
<dbReference type="GO" id="GO:0006355">
    <property type="term" value="P:regulation of DNA-templated transcription"/>
    <property type="evidence" value="ECO:0007669"/>
    <property type="project" value="TreeGrafter"/>
</dbReference>
<dbReference type="AlphaFoldDB" id="A0A137P6V2"/>
<accession>A0A137P6V2</accession>